<evidence type="ECO:0000313" key="3">
    <source>
        <dbReference type="EMBL" id="MEK9502348.1"/>
    </source>
</evidence>
<comment type="caution">
    <text evidence="3">The sequence shown here is derived from an EMBL/GenBank/DDBJ whole genome shotgun (WGS) entry which is preliminary data.</text>
</comment>
<comment type="function">
    <text evidence="2">Antitoxin component of a type II toxin-antitoxin (TA) system.</text>
</comment>
<reference evidence="3 4" key="1">
    <citation type="submission" date="2024-02" db="EMBL/GenBank/DDBJ databases">
        <title>A novel Gemmatimonadota bacterium.</title>
        <authorList>
            <person name="Du Z.-J."/>
            <person name="Ye Y.-Q."/>
        </authorList>
    </citation>
    <scope>NUCLEOTIDE SEQUENCE [LARGE SCALE GENOMIC DNA]</scope>
    <source>
        <strain evidence="3 4">DH-20</strain>
    </source>
</reference>
<proteinExistence type="inferred from homology"/>
<dbReference type="Proteomes" id="UP001484239">
    <property type="component" value="Unassembled WGS sequence"/>
</dbReference>
<dbReference type="RefSeq" id="WP_405287373.1">
    <property type="nucleotide sequence ID" value="NZ_JBBHLI010000010.1"/>
</dbReference>
<sequence>MHSVGAYEAKTHLPALLRRVEKGERITITRHGVPIAELVPSGAVGTVDAIAAVAELRDFAKGRTLGPGLSVRDLIDEGRR</sequence>
<dbReference type="EMBL" id="JBBHLI010000010">
    <property type="protein sequence ID" value="MEK9502348.1"/>
    <property type="molecule type" value="Genomic_DNA"/>
</dbReference>
<dbReference type="InterPro" id="IPR036165">
    <property type="entry name" value="YefM-like_sf"/>
</dbReference>
<accession>A0ABU9EC93</accession>
<evidence type="ECO:0000256" key="1">
    <source>
        <dbReference type="ARBA" id="ARBA00009981"/>
    </source>
</evidence>
<dbReference type="SUPFAM" id="SSF143120">
    <property type="entry name" value="YefM-like"/>
    <property type="match status" value="1"/>
</dbReference>
<protein>
    <recommendedName>
        <fullName evidence="2">Antitoxin</fullName>
    </recommendedName>
</protein>
<dbReference type="Gene3D" id="3.40.1620.10">
    <property type="entry name" value="YefM-like domain"/>
    <property type="match status" value="1"/>
</dbReference>
<dbReference type="Pfam" id="PF02604">
    <property type="entry name" value="PhdYeFM_antitox"/>
    <property type="match status" value="1"/>
</dbReference>
<evidence type="ECO:0000313" key="4">
    <source>
        <dbReference type="Proteomes" id="UP001484239"/>
    </source>
</evidence>
<gene>
    <name evidence="3" type="ORF">WI372_15245</name>
</gene>
<dbReference type="PANTHER" id="PTHR35377">
    <property type="entry name" value="ANTITOXIN VAPB49-RELATED-RELATED"/>
    <property type="match status" value="1"/>
</dbReference>
<comment type="similarity">
    <text evidence="1 2">Belongs to the phD/YefM antitoxin family.</text>
</comment>
<dbReference type="InterPro" id="IPR051416">
    <property type="entry name" value="phD-YefM_TA_antitoxins"/>
</dbReference>
<organism evidence="3 4">
    <name type="scientific">Gaopeijia maritima</name>
    <dbReference type="NCBI Taxonomy" id="3119007"/>
    <lineage>
        <taxon>Bacteria</taxon>
        <taxon>Pseudomonadati</taxon>
        <taxon>Gemmatimonadota</taxon>
        <taxon>Longimicrobiia</taxon>
        <taxon>Gaopeijiales</taxon>
        <taxon>Gaopeijiaceae</taxon>
        <taxon>Gaopeijia</taxon>
    </lineage>
</organism>
<dbReference type="NCBIfam" id="TIGR01552">
    <property type="entry name" value="phd_fam"/>
    <property type="match status" value="1"/>
</dbReference>
<evidence type="ECO:0000256" key="2">
    <source>
        <dbReference type="RuleBase" id="RU362080"/>
    </source>
</evidence>
<dbReference type="PANTHER" id="PTHR35377:SF8">
    <property type="entry name" value="ANTITOXIN VAPB22"/>
    <property type="match status" value="1"/>
</dbReference>
<keyword evidence="4" id="KW-1185">Reference proteome</keyword>
<dbReference type="InterPro" id="IPR006442">
    <property type="entry name" value="Antitoxin_Phd/YefM"/>
</dbReference>
<name>A0ABU9EC93_9BACT</name>